<evidence type="ECO:0000313" key="4">
    <source>
        <dbReference type="Proteomes" id="UP000446768"/>
    </source>
</evidence>
<dbReference type="InterPro" id="IPR043128">
    <property type="entry name" value="Rev_trsase/Diguanyl_cyclase"/>
</dbReference>
<evidence type="ECO:0000256" key="1">
    <source>
        <dbReference type="ARBA" id="ARBA00034120"/>
    </source>
</evidence>
<sequence length="293" mass="33710">MVVQQRLRDRAYTFGPYKEFVVREKKFRQVVDAPMKDRIVHWMLYDYMLPIWLPRFIADTFGNLPGRGTHAAVRRVADLARSPKNAWALQIDISKYFYSVNHSLLKARILRHIGDQDIRALLVSLVDSYRTDSQHDHLFAADSAYRRTYNKGMPIGNLSSQLFANIFLNEFDHWVKQELRVKAYVRYVDDMVILAGTRAELLDISAAVVARLAEDGLAINPRKIRLAPVAAGVPFLGYIVWPNHISVGAYGRRRYHQCLRQHETQGRDRSQALASYRAMLSHSGPTTTQRSKP</sequence>
<dbReference type="Proteomes" id="UP000446768">
    <property type="component" value="Unassembled WGS sequence"/>
</dbReference>
<dbReference type="Gene3D" id="3.30.70.270">
    <property type="match status" value="1"/>
</dbReference>
<dbReference type="InterPro" id="IPR051083">
    <property type="entry name" value="GrpII_Intron_Splice-Mob/Def"/>
</dbReference>
<keyword evidence="3" id="KW-0808">Transferase</keyword>
<protein>
    <submittedName>
        <fullName evidence="3">RNA-directed DNA polymerase (Reverse transcriptase)</fullName>
    </submittedName>
</protein>
<dbReference type="PROSITE" id="PS50878">
    <property type="entry name" value="RT_POL"/>
    <property type="match status" value="1"/>
</dbReference>
<dbReference type="CDD" id="cd01651">
    <property type="entry name" value="RT_G2_intron"/>
    <property type="match status" value="1"/>
</dbReference>
<reference evidence="3 4" key="1">
    <citation type="submission" date="2019-11" db="EMBL/GenBank/DDBJ databases">
        <title>Novel species isolated from a subtropical stream in China.</title>
        <authorList>
            <person name="Lu H."/>
        </authorList>
    </citation>
    <scope>NUCLEOTIDE SEQUENCE [LARGE SCALE GENOMIC DNA]</scope>
    <source>
        <strain evidence="3 4">FT92W</strain>
    </source>
</reference>
<dbReference type="EMBL" id="WKJJ01000007">
    <property type="protein sequence ID" value="MRV72525.1"/>
    <property type="molecule type" value="Genomic_DNA"/>
</dbReference>
<dbReference type="PANTHER" id="PTHR34047:SF8">
    <property type="entry name" value="PROTEIN YKFC"/>
    <property type="match status" value="1"/>
</dbReference>
<accession>A0A7X2LRJ9</accession>
<evidence type="ECO:0000313" key="3">
    <source>
        <dbReference type="EMBL" id="MRV72525.1"/>
    </source>
</evidence>
<dbReference type="InterPro" id="IPR043502">
    <property type="entry name" value="DNA/RNA_pol_sf"/>
</dbReference>
<keyword evidence="4" id="KW-1185">Reference proteome</keyword>
<dbReference type="SUPFAM" id="SSF56672">
    <property type="entry name" value="DNA/RNA polymerases"/>
    <property type="match status" value="1"/>
</dbReference>
<dbReference type="AlphaFoldDB" id="A0A7X2LRJ9"/>
<keyword evidence="3" id="KW-0695">RNA-directed DNA polymerase</keyword>
<keyword evidence="3" id="KW-0548">Nucleotidyltransferase</keyword>
<organism evidence="3 4">
    <name type="scientific">Pseudoduganella rivuli</name>
    <dbReference type="NCBI Taxonomy" id="2666085"/>
    <lineage>
        <taxon>Bacteria</taxon>
        <taxon>Pseudomonadati</taxon>
        <taxon>Pseudomonadota</taxon>
        <taxon>Betaproteobacteria</taxon>
        <taxon>Burkholderiales</taxon>
        <taxon>Oxalobacteraceae</taxon>
        <taxon>Telluria group</taxon>
        <taxon>Pseudoduganella</taxon>
    </lineage>
</organism>
<feature type="domain" description="Reverse transcriptase" evidence="2">
    <location>
        <begin position="1"/>
        <end position="240"/>
    </location>
</feature>
<dbReference type="GO" id="GO:0003964">
    <property type="term" value="F:RNA-directed DNA polymerase activity"/>
    <property type="evidence" value="ECO:0007669"/>
    <property type="project" value="UniProtKB-KW"/>
</dbReference>
<comment type="caution">
    <text evidence="3">The sequence shown here is derived from an EMBL/GenBank/DDBJ whole genome shotgun (WGS) entry which is preliminary data.</text>
</comment>
<dbReference type="InterPro" id="IPR000477">
    <property type="entry name" value="RT_dom"/>
</dbReference>
<proteinExistence type="inferred from homology"/>
<dbReference type="Pfam" id="PF00078">
    <property type="entry name" value="RVT_1"/>
    <property type="match status" value="1"/>
</dbReference>
<comment type="similarity">
    <text evidence="1">Belongs to the bacterial reverse transcriptase family.</text>
</comment>
<gene>
    <name evidence="3" type="ORF">GJ700_12475</name>
</gene>
<name>A0A7X2LRJ9_9BURK</name>
<evidence type="ECO:0000259" key="2">
    <source>
        <dbReference type="PROSITE" id="PS50878"/>
    </source>
</evidence>
<dbReference type="PANTHER" id="PTHR34047">
    <property type="entry name" value="NUCLEAR INTRON MATURASE 1, MITOCHONDRIAL-RELATED"/>
    <property type="match status" value="1"/>
</dbReference>